<reference evidence="2" key="1">
    <citation type="submission" date="2021-03" db="EMBL/GenBank/DDBJ databases">
        <authorList>
            <person name="Wang G."/>
        </authorList>
    </citation>
    <scope>NUCLEOTIDE SEQUENCE</scope>
    <source>
        <strain evidence="2">KCTC 12899</strain>
    </source>
</reference>
<dbReference type="InterPro" id="IPR011042">
    <property type="entry name" value="6-blade_b-propeller_TolB-like"/>
</dbReference>
<evidence type="ECO:0000313" key="2">
    <source>
        <dbReference type="EMBL" id="MBO1319438.1"/>
    </source>
</evidence>
<organism evidence="2 3">
    <name type="scientific">Acanthopleuribacter pedis</name>
    <dbReference type="NCBI Taxonomy" id="442870"/>
    <lineage>
        <taxon>Bacteria</taxon>
        <taxon>Pseudomonadati</taxon>
        <taxon>Acidobacteriota</taxon>
        <taxon>Holophagae</taxon>
        <taxon>Acanthopleuribacterales</taxon>
        <taxon>Acanthopleuribacteraceae</taxon>
        <taxon>Acanthopleuribacter</taxon>
    </lineage>
</organism>
<evidence type="ECO:0000313" key="3">
    <source>
        <dbReference type="Proteomes" id="UP000664417"/>
    </source>
</evidence>
<keyword evidence="1" id="KW-0732">Signal</keyword>
<dbReference type="EMBL" id="JAFREP010000011">
    <property type="protein sequence ID" value="MBO1319438.1"/>
    <property type="molecule type" value="Genomic_DNA"/>
</dbReference>
<dbReference type="SUPFAM" id="SSF101898">
    <property type="entry name" value="NHL repeat"/>
    <property type="match status" value="1"/>
</dbReference>
<proteinExistence type="predicted"/>
<dbReference type="RefSeq" id="WP_207859277.1">
    <property type="nucleotide sequence ID" value="NZ_JAFREP010000011.1"/>
</dbReference>
<dbReference type="Pfam" id="PF17170">
    <property type="entry name" value="DUF5128"/>
    <property type="match status" value="1"/>
</dbReference>
<dbReference type="Gene3D" id="2.120.10.30">
    <property type="entry name" value="TolB, C-terminal domain"/>
    <property type="match status" value="1"/>
</dbReference>
<keyword evidence="3" id="KW-1185">Reference proteome</keyword>
<accession>A0A8J7U4H5</accession>
<evidence type="ECO:0000256" key="1">
    <source>
        <dbReference type="SAM" id="SignalP"/>
    </source>
</evidence>
<protein>
    <submittedName>
        <fullName evidence="2">6-bladed beta-propeller</fullName>
    </submittedName>
</protein>
<comment type="caution">
    <text evidence="2">The sequence shown here is derived from an EMBL/GenBank/DDBJ whole genome shotgun (WGS) entry which is preliminary data.</text>
</comment>
<sequence length="402" mass="45753">MLLSGSILMWIAALLGAPSTTVPTLTHGPEPTGAARTLVLTEDLRIGPDSGGDEFIWYGNVLQIEADQQGNFFIVDSGNDRIVMFDKNGKFVRQIGRRGEGPDEFYALVYFHLFKDGRAVAFQQQNFQTSYTHYNKQLEFEKTKKVVGDGRLISAVDYSEDGTWIAGYVTYFDGDSETRKREVFGPDYKTRISLGNFALKRFDASRMQDRSYWLSFLSARLSWYAKGKISYVAFDRDNNCYTAAGEHYEITKWNAKLEKAMVIKRNFKPLFQGEAEMEASVAEYKEDMMNQLPASIHEMFDDNFYRKVVETAGYGTRKMPINGLATMEDGSLLVWHDYNRKTRVSLVDIYGKDGAFLGSFSHPNNGFKHMIFKNGFAYTLETTEDDDVEAVRYRVALKPVSS</sequence>
<gene>
    <name evidence="2" type="ORF">J3U88_13270</name>
</gene>
<name>A0A8J7U4H5_9BACT</name>
<dbReference type="AlphaFoldDB" id="A0A8J7U4H5"/>
<feature type="signal peptide" evidence="1">
    <location>
        <begin position="1"/>
        <end position="17"/>
    </location>
</feature>
<feature type="chain" id="PRO_5035169131" evidence="1">
    <location>
        <begin position="18"/>
        <end position="402"/>
    </location>
</feature>
<dbReference type="Proteomes" id="UP000664417">
    <property type="component" value="Unassembled WGS sequence"/>
</dbReference>